<sequence>SAFPAMGVIQTQKKMASKHFLLILYMLGPLGAASLNLTTPSVELQNLSAVPMGCSQDVQPIFYALCDLNAAWGIILEALAGLGIVCALVLAVIFLALAPSVIRDERKGSLAINFMFLFGVFGLFSLVFAFIIAPNAAVCEVRRFLFGVLFALCFACLVAHSVRLNYLVLHNRGPGGGLIFLLAIGLFLVEAVINAEWLLITNVRHNLSSTVSVGHPCQIDNQDFVTALVYVMFLILASLIVPCPVLCGHYLPWKRHGRYIVVTALLSLSIWVTWIVMYVYGNEKLGHQNTWDDPVLAIALVSNGWVFIVCYFIPEVVEMTRTGYGYETDTLNMIKRFEECPSSIIVENRAFSMENLEMTDQRETIKIQDKPVSPYSNYCGLYPTLPLYPTEVETVNHVPLPRISTEPWRYHL</sequence>
<dbReference type="GO" id="GO:0016020">
    <property type="term" value="C:membrane"/>
    <property type="evidence" value="ECO:0007669"/>
    <property type="project" value="UniProtKB-SubCell"/>
</dbReference>
<name>B0BMG9_XENTR</name>
<dbReference type="Pfam" id="PF00003">
    <property type="entry name" value="7tm_3"/>
    <property type="match status" value="1"/>
</dbReference>
<dbReference type="InterPro" id="IPR017978">
    <property type="entry name" value="GPCR_3_C"/>
</dbReference>
<protein>
    <recommendedName>
        <fullName evidence="7">G-protein coupled receptors family 3 profile domain-containing protein</fullName>
    </recommendedName>
</protein>
<dbReference type="eggNOG" id="KOG1056">
    <property type="taxonomic scope" value="Eukaryota"/>
</dbReference>
<dbReference type="CDD" id="cd15277">
    <property type="entry name" value="7tmC_RAIG3_GPRC5C"/>
    <property type="match status" value="1"/>
</dbReference>
<comment type="similarity">
    <text evidence="2">Belongs to the G-protein coupled receptor 3 family.</text>
</comment>
<reference evidence="8" key="1">
    <citation type="submission" date="2008-01" db="EMBL/GenBank/DDBJ databases">
        <authorList>
            <consortium name="NIH - Xenopus Gene Collection (XGC) project"/>
        </authorList>
    </citation>
    <scope>NUCLEOTIDE SEQUENCE [LARGE SCALE MRNA]</scope>
    <source>
        <tissue evidence="8">Embryo</tissue>
    </source>
</reference>
<evidence type="ECO:0000256" key="3">
    <source>
        <dbReference type="ARBA" id="ARBA00022692"/>
    </source>
</evidence>
<feature type="transmembrane region" description="Helical" evidence="6">
    <location>
        <begin position="110"/>
        <end position="132"/>
    </location>
</feature>
<dbReference type="HOGENOM" id="CLU_044162_1_1_1"/>
<feature type="non-terminal residue" evidence="8">
    <location>
        <position position="1"/>
    </location>
</feature>
<dbReference type="PANTHER" id="PTHR14511">
    <property type="entry name" value="G PROTEIN COUPLED RECEPTOR, CLASS C, GROUP 5"/>
    <property type="match status" value="1"/>
</dbReference>
<evidence type="ECO:0000256" key="6">
    <source>
        <dbReference type="SAM" id="Phobius"/>
    </source>
</evidence>
<evidence type="ECO:0000256" key="2">
    <source>
        <dbReference type="ARBA" id="ARBA00007242"/>
    </source>
</evidence>
<keyword evidence="4 6" id="KW-1133">Transmembrane helix</keyword>
<feature type="transmembrane region" description="Helical" evidence="6">
    <location>
        <begin position="70"/>
        <end position="98"/>
    </location>
</feature>
<evidence type="ECO:0000256" key="5">
    <source>
        <dbReference type="ARBA" id="ARBA00023136"/>
    </source>
</evidence>
<keyword evidence="3 6" id="KW-0812">Transmembrane</keyword>
<evidence type="ECO:0000313" key="8">
    <source>
        <dbReference type="EMBL" id="AAI58425.1"/>
    </source>
</evidence>
<feature type="transmembrane region" description="Helical" evidence="6">
    <location>
        <begin position="20"/>
        <end position="38"/>
    </location>
</feature>
<feature type="transmembrane region" description="Helical" evidence="6">
    <location>
        <begin position="259"/>
        <end position="280"/>
    </location>
</feature>
<evidence type="ECO:0000259" key="7">
    <source>
        <dbReference type="PROSITE" id="PS50259"/>
    </source>
</evidence>
<feature type="transmembrane region" description="Helical" evidence="6">
    <location>
        <begin position="144"/>
        <end position="166"/>
    </location>
</feature>
<evidence type="ECO:0000256" key="4">
    <source>
        <dbReference type="ARBA" id="ARBA00022989"/>
    </source>
</evidence>
<comment type="subcellular location">
    <subcellularLocation>
        <location evidence="1">Membrane</location>
        <topology evidence="1">Multi-pass membrane protein</topology>
    </subcellularLocation>
</comment>
<dbReference type="EMBL" id="BC158424">
    <property type="protein sequence ID" value="AAI58425.1"/>
    <property type="molecule type" value="mRNA"/>
</dbReference>
<dbReference type="PROSITE" id="PS50259">
    <property type="entry name" value="G_PROTEIN_RECEP_F3_4"/>
    <property type="match status" value="1"/>
</dbReference>
<proteinExistence type="evidence at transcript level"/>
<keyword evidence="5 6" id="KW-0472">Membrane</keyword>
<dbReference type="InterPro" id="IPR051753">
    <property type="entry name" value="RA-inducible_GPCR3"/>
</dbReference>
<accession>B0BMG9</accession>
<feature type="transmembrane region" description="Helical" evidence="6">
    <location>
        <begin position="178"/>
        <end position="200"/>
    </location>
</feature>
<feature type="domain" description="G-protein coupled receptors family 3 profile" evidence="7">
    <location>
        <begin position="106"/>
        <end position="316"/>
    </location>
</feature>
<feature type="transmembrane region" description="Helical" evidence="6">
    <location>
        <begin position="295"/>
        <end position="313"/>
    </location>
</feature>
<organism evidence="8">
    <name type="scientific">Xenopus tropicalis</name>
    <name type="common">Western clawed frog</name>
    <name type="synonym">Silurana tropicalis</name>
    <dbReference type="NCBI Taxonomy" id="8364"/>
    <lineage>
        <taxon>Eukaryota</taxon>
        <taxon>Metazoa</taxon>
        <taxon>Chordata</taxon>
        <taxon>Craniata</taxon>
        <taxon>Vertebrata</taxon>
        <taxon>Euteleostomi</taxon>
        <taxon>Amphibia</taxon>
        <taxon>Batrachia</taxon>
        <taxon>Anura</taxon>
        <taxon>Pipoidea</taxon>
        <taxon>Pipidae</taxon>
        <taxon>Xenopodinae</taxon>
        <taxon>Xenopus</taxon>
        <taxon>Silurana</taxon>
    </lineage>
</organism>
<evidence type="ECO:0000256" key="1">
    <source>
        <dbReference type="ARBA" id="ARBA00004141"/>
    </source>
</evidence>
<dbReference type="GO" id="GO:0004930">
    <property type="term" value="F:G protein-coupled receptor activity"/>
    <property type="evidence" value="ECO:0007669"/>
    <property type="project" value="InterPro"/>
</dbReference>
<feature type="transmembrane region" description="Helical" evidence="6">
    <location>
        <begin position="227"/>
        <end position="247"/>
    </location>
</feature>
<dbReference type="AlphaFoldDB" id="B0BMG9"/>
<dbReference type="PANTHER" id="PTHR14511:SF19">
    <property type="entry name" value="G-PROTEIN COUPLED RECEPTOR FAMILY C GROUP 5 MEMBER C ISOFORM X1"/>
    <property type="match status" value="1"/>
</dbReference>